<sequence length="103" mass="11349">MPTPTVTRTFRVTVSPQRRLVVTMLSRQRTKASPVQFRALGAYQDDRKKVLERAIPVAGAWREDEKDAVRSLGVDLEQSGLKPAATALEVLTGDGMRFPEPGA</sequence>
<gene>
    <name evidence="1" type="ORF">MARCHEWKA_01470</name>
</gene>
<accession>A0A9E7N4C0</accession>
<evidence type="ECO:0000313" key="1">
    <source>
        <dbReference type="EMBL" id="UTC28660.1"/>
    </source>
</evidence>
<evidence type="ECO:0000313" key="2">
    <source>
        <dbReference type="Proteomes" id="UP001056634"/>
    </source>
</evidence>
<keyword evidence="2" id="KW-1185">Reference proteome</keyword>
<reference evidence="1" key="1">
    <citation type="submission" date="2022-04" db="EMBL/GenBank/DDBJ databases">
        <authorList>
            <person name="Friedrich I."/>
            <person name="Schneider D."/>
            <person name="Poehlein A."/>
            <person name="Hertel R."/>
            <person name="Daniel R."/>
        </authorList>
    </citation>
    <scope>NUCLEOTIDE SEQUENCE</scope>
</reference>
<name>A0A9E7N4C0_9CAUD</name>
<organism evidence="1 2">
    <name type="scientific">Brevundimonas phage vB_BpoS-Marchewka</name>
    <dbReference type="NCBI Taxonomy" id="2948604"/>
    <lineage>
        <taxon>Viruses</taxon>
        <taxon>Duplodnaviria</taxon>
        <taxon>Heunggongvirae</taxon>
        <taxon>Uroviricota</taxon>
        <taxon>Caudoviricetes</taxon>
        <taxon>Jeanschmidtviridae</taxon>
        <taxon>Marchewkavirus</taxon>
        <taxon>Marchewkavirus marchewka</taxon>
    </lineage>
</organism>
<protein>
    <submittedName>
        <fullName evidence="1">Uncharacterized protein</fullName>
    </submittedName>
</protein>
<proteinExistence type="predicted"/>
<dbReference type="EMBL" id="ON529851">
    <property type="protein sequence ID" value="UTC28660.1"/>
    <property type="molecule type" value="Genomic_DNA"/>
</dbReference>
<dbReference type="Proteomes" id="UP001056634">
    <property type="component" value="Segment"/>
</dbReference>